<protein>
    <submittedName>
        <fullName evidence="2">Uncharacterized protein</fullName>
    </submittedName>
</protein>
<dbReference type="Proteomes" id="UP000309618">
    <property type="component" value="Unassembled WGS sequence"/>
</dbReference>
<feature type="coiled-coil region" evidence="1">
    <location>
        <begin position="28"/>
        <end position="55"/>
    </location>
</feature>
<gene>
    <name evidence="2" type="ORF">E8Q35_12640</name>
</gene>
<name>A0A4S5CNE3_AERVE</name>
<evidence type="ECO:0000313" key="3">
    <source>
        <dbReference type="Proteomes" id="UP000309618"/>
    </source>
</evidence>
<dbReference type="RefSeq" id="WP_136501851.1">
    <property type="nucleotide sequence ID" value="NZ_SSUX01000008.1"/>
</dbReference>
<keyword evidence="1" id="KW-0175">Coiled coil</keyword>
<dbReference type="AlphaFoldDB" id="A0A4S5CNE3"/>
<evidence type="ECO:0000256" key="1">
    <source>
        <dbReference type="SAM" id="Coils"/>
    </source>
</evidence>
<evidence type="ECO:0000313" key="2">
    <source>
        <dbReference type="EMBL" id="THJ45028.1"/>
    </source>
</evidence>
<reference evidence="2 3" key="1">
    <citation type="submission" date="2019-04" db="EMBL/GenBank/DDBJ databases">
        <title>Comparative genomics of Aeromonas veronii strains pathogenic to fish.</title>
        <authorList>
            <person name="Cascarano M.C."/>
            <person name="Smyrli M."/>
            <person name="Katharios P."/>
        </authorList>
    </citation>
    <scope>NUCLEOTIDE SEQUENCE [LARGE SCALE GENOMIC DNA]</scope>
    <source>
        <strain evidence="2 3">XU1</strain>
    </source>
</reference>
<dbReference type="EMBL" id="SSUX01000008">
    <property type="protein sequence ID" value="THJ45028.1"/>
    <property type="molecule type" value="Genomic_DNA"/>
</dbReference>
<comment type="caution">
    <text evidence="2">The sequence shown here is derived from an EMBL/GenBank/DDBJ whole genome shotgun (WGS) entry which is preliminary data.</text>
</comment>
<accession>A0A4S5CNE3</accession>
<sequence>MRSETIIKARMQAKGLFRQGHVDAGKTLADMASELEKIANENALLRQKMSELLEVTKGYQEWVMAVPGDLALPAMPGLDGDWASNVMDAAQKALKQEPTDNAEGDCVMTPPPSPDCHRHILRKGI</sequence>
<proteinExistence type="predicted"/>
<organism evidence="2 3">
    <name type="scientific">Aeromonas veronii</name>
    <dbReference type="NCBI Taxonomy" id="654"/>
    <lineage>
        <taxon>Bacteria</taxon>
        <taxon>Pseudomonadati</taxon>
        <taxon>Pseudomonadota</taxon>
        <taxon>Gammaproteobacteria</taxon>
        <taxon>Aeromonadales</taxon>
        <taxon>Aeromonadaceae</taxon>
        <taxon>Aeromonas</taxon>
    </lineage>
</organism>